<dbReference type="InterPro" id="IPR016174">
    <property type="entry name" value="Di-haem_cyt_TM"/>
</dbReference>
<evidence type="ECO:0000256" key="19">
    <source>
        <dbReference type="PIRSR" id="PIRSR038885-2"/>
    </source>
</evidence>
<feature type="binding site" description="axial binding residue" evidence="19">
    <location>
        <position position="84"/>
    </location>
    <ligand>
        <name>heme b</name>
        <dbReference type="ChEBI" id="CHEBI:60344"/>
        <label>b562</label>
    </ligand>
    <ligandPart>
        <name>Fe</name>
        <dbReference type="ChEBI" id="CHEBI:18248"/>
    </ligandPart>
</feature>
<feature type="binding site" description="axial binding residue" evidence="19">
    <location>
        <position position="183"/>
    </location>
    <ligand>
        <name>heme b</name>
        <dbReference type="ChEBI" id="CHEBI:60344"/>
        <label>b562</label>
    </ligand>
    <ligandPart>
        <name>Fe</name>
        <dbReference type="ChEBI" id="CHEBI:18248"/>
    </ligandPart>
</feature>
<evidence type="ECO:0000256" key="9">
    <source>
        <dbReference type="ARBA" id="ARBA00022723"/>
    </source>
</evidence>
<name>A0A0S2MQ63_9CUCU</name>
<feature type="transmembrane region" description="Helical" evidence="20">
    <location>
        <begin position="178"/>
        <end position="201"/>
    </location>
</feature>
<dbReference type="EMBL" id="JX412789">
    <property type="protein sequence ID" value="ALO76855.1"/>
    <property type="molecule type" value="Genomic_DNA"/>
</dbReference>
<feature type="binding site" description="axial binding residue" evidence="19">
    <location>
        <position position="197"/>
    </location>
    <ligand>
        <name>heme b</name>
        <dbReference type="ChEBI" id="CHEBI:60344"/>
        <label>b566</label>
    </ligand>
    <ligandPart>
        <name>Fe</name>
        <dbReference type="ChEBI" id="CHEBI:18248"/>
    </ligandPart>
</feature>
<dbReference type="PANTHER" id="PTHR19271:SF16">
    <property type="entry name" value="CYTOCHROME B"/>
    <property type="match status" value="1"/>
</dbReference>
<keyword evidence="16 20" id="KW-0472">Membrane</keyword>
<dbReference type="PIRSF" id="PIRSF038885">
    <property type="entry name" value="COB"/>
    <property type="match status" value="1"/>
</dbReference>
<comment type="similarity">
    <text evidence="17 20">Belongs to the cytochrome b family.</text>
</comment>
<evidence type="ECO:0000256" key="3">
    <source>
        <dbReference type="ARBA" id="ARBA00011649"/>
    </source>
</evidence>
<evidence type="ECO:0000313" key="23">
    <source>
        <dbReference type="EMBL" id="ALO76855.1"/>
    </source>
</evidence>
<dbReference type="PROSITE" id="PS51003">
    <property type="entry name" value="CYTB_CTER"/>
    <property type="match status" value="1"/>
</dbReference>
<keyword evidence="15 20" id="KW-0496">Mitochondrion</keyword>
<dbReference type="PROSITE" id="PS51002">
    <property type="entry name" value="CYTB_NTER"/>
    <property type="match status" value="1"/>
</dbReference>
<dbReference type="InterPro" id="IPR048260">
    <property type="entry name" value="Cytochrome_b_C_euk/bac"/>
</dbReference>
<dbReference type="GO" id="GO:0046872">
    <property type="term" value="F:metal ion binding"/>
    <property type="evidence" value="ECO:0007669"/>
    <property type="project" value="UniProtKB-UniRule"/>
</dbReference>
<keyword evidence="9 19" id="KW-0479">Metal-binding</keyword>
<evidence type="ECO:0000256" key="13">
    <source>
        <dbReference type="ARBA" id="ARBA00023004"/>
    </source>
</evidence>
<keyword evidence="14" id="KW-0830">Ubiquinone</keyword>
<dbReference type="GO" id="GO:0008121">
    <property type="term" value="F:quinol-cytochrome-c reductase activity"/>
    <property type="evidence" value="ECO:0007669"/>
    <property type="project" value="InterPro"/>
</dbReference>
<gene>
    <name evidence="23" type="primary">cytb</name>
</gene>
<evidence type="ECO:0000256" key="18">
    <source>
        <dbReference type="PIRSR" id="PIRSR038885-1"/>
    </source>
</evidence>
<dbReference type="PANTHER" id="PTHR19271">
    <property type="entry name" value="CYTOCHROME B"/>
    <property type="match status" value="1"/>
</dbReference>
<comment type="subunit">
    <text evidence="3">The main subunits of complex b-c1 are: cytochrome b, cytochrome c1 and the Rieske protein.</text>
</comment>
<evidence type="ECO:0000256" key="17">
    <source>
        <dbReference type="ARBA" id="ARBA00061233"/>
    </source>
</evidence>
<evidence type="ECO:0000256" key="6">
    <source>
        <dbReference type="ARBA" id="ARBA00022617"/>
    </source>
</evidence>
<evidence type="ECO:0000256" key="5">
    <source>
        <dbReference type="ARBA" id="ARBA00022448"/>
    </source>
</evidence>
<feature type="transmembrane region" description="Helical" evidence="20">
    <location>
        <begin position="324"/>
        <end position="341"/>
    </location>
</feature>
<evidence type="ECO:0000256" key="16">
    <source>
        <dbReference type="ARBA" id="ARBA00023136"/>
    </source>
</evidence>
<dbReference type="AlphaFoldDB" id="A0A0S2MQ63"/>
<dbReference type="GO" id="GO:0005743">
    <property type="term" value="C:mitochondrial inner membrane"/>
    <property type="evidence" value="ECO:0007669"/>
    <property type="project" value="UniProtKB-SubCell"/>
</dbReference>
<geneLocation type="mitochondrion" evidence="23"/>
<keyword evidence="8 20" id="KW-0812">Transmembrane</keyword>
<dbReference type="FunFam" id="1.20.810.10:FF:000002">
    <property type="entry name" value="Cytochrome b"/>
    <property type="match status" value="1"/>
</dbReference>
<dbReference type="InterPro" id="IPR030689">
    <property type="entry name" value="Cytochrome_b"/>
</dbReference>
<evidence type="ECO:0000256" key="2">
    <source>
        <dbReference type="ARBA" id="ARBA00004448"/>
    </source>
</evidence>
<protein>
    <recommendedName>
        <fullName evidence="4 20">Cytochrome b</fullName>
    </recommendedName>
</protein>
<evidence type="ECO:0000256" key="15">
    <source>
        <dbReference type="ARBA" id="ARBA00023128"/>
    </source>
</evidence>
<dbReference type="CDD" id="cd00284">
    <property type="entry name" value="Cytochrome_b_N"/>
    <property type="match status" value="1"/>
</dbReference>
<dbReference type="GO" id="GO:0045275">
    <property type="term" value="C:respiratory chain complex III"/>
    <property type="evidence" value="ECO:0007669"/>
    <property type="project" value="InterPro"/>
</dbReference>
<sequence length="379" mass="43566">MKMPLRKSSPLIKIFNSSLFNLPTPSNISTMWNFGSLLGFCLLIQIITGLFLSMHYCANVELAFNSIAHICRNVNYGWLLRTIHANGASFFFICLYIHIGRGIYYSSYNMIETWMIGVTMFFIIMATAFLGYVLPWGQMSFWGATVITNLVSAIPYLGTMIVQWIWGGFAVDNATLTRFFSLHFILPFIILALVIIHLLFLHQTGSNNPLGTNSNIDKIPFHPYFTFKDLLSLLIMLFLLMILTLTNPYLLGDPDNFIPANPLITPIHIQPEWYFLFAYAILRSIPNKLGGVMALFTSIAILYIMPFINKKYFLSTQFYPINKLLFWSLFSTIILLTWIGARPVEDPYIIIGQLLTMIYFCYFIINPVIAKIWDYLLFN</sequence>
<keyword evidence="11 20" id="KW-0249">Electron transport</keyword>
<feature type="domain" description="Cytochrome b/b6 C-terminal region profile" evidence="22">
    <location>
        <begin position="211"/>
        <end position="379"/>
    </location>
</feature>
<keyword evidence="10" id="KW-0999">Mitochondrion inner membrane</keyword>
<evidence type="ECO:0000256" key="4">
    <source>
        <dbReference type="ARBA" id="ARBA00013531"/>
    </source>
</evidence>
<evidence type="ECO:0000256" key="10">
    <source>
        <dbReference type="ARBA" id="ARBA00022792"/>
    </source>
</evidence>
<feature type="transmembrane region" description="Helical" evidence="20">
    <location>
        <begin position="348"/>
        <end position="369"/>
    </location>
</feature>
<evidence type="ECO:0000256" key="8">
    <source>
        <dbReference type="ARBA" id="ARBA00022692"/>
    </source>
</evidence>
<evidence type="ECO:0000256" key="20">
    <source>
        <dbReference type="RuleBase" id="RU362117"/>
    </source>
</evidence>
<feature type="transmembrane region" description="Helical" evidence="20">
    <location>
        <begin position="263"/>
        <end position="282"/>
    </location>
</feature>
<feature type="transmembrane region" description="Helical" evidence="20">
    <location>
        <begin position="78"/>
        <end position="99"/>
    </location>
</feature>
<organism evidence="23">
    <name type="scientific">Timarcha goettingensis</name>
    <dbReference type="NCBI Taxonomy" id="79522"/>
    <lineage>
        <taxon>Eukaryota</taxon>
        <taxon>Metazoa</taxon>
        <taxon>Ecdysozoa</taxon>
        <taxon>Arthropoda</taxon>
        <taxon>Hexapoda</taxon>
        <taxon>Insecta</taxon>
        <taxon>Pterygota</taxon>
        <taxon>Neoptera</taxon>
        <taxon>Endopterygota</taxon>
        <taxon>Coleoptera</taxon>
        <taxon>Polyphaga</taxon>
        <taxon>Cucujiformia</taxon>
        <taxon>Chrysomeloidea</taxon>
        <taxon>Chrysomelidae</taxon>
        <taxon>Chrysomelinae</taxon>
        <taxon>Timarchini</taxon>
        <taxon>Timarcha</taxon>
    </lineage>
</organism>
<evidence type="ECO:0000256" key="14">
    <source>
        <dbReference type="ARBA" id="ARBA00023075"/>
    </source>
</evidence>
<evidence type="ECO:0000256" key="12">
    <source>
        <dbReference type="ARBA" id="ARBA00022989"/>
    </source>
</evidence>
<feature type="binding site" evidence="18">
    <location>
        <position position="202"/>
    </location>
    <ligand>
        <name>a ubiquinone</name>
        <dbReference type="ChEBI" id="CHEBI:16389"/>
    </ligand>
</feature>
<evidence type="ECO:0000259" key="22">
    <source>
        <dbReference type="PROSITE" id="PS51003"/>
    </source>
</evidence>
<dbReference type="CDD" id="cd00290">
    <property type="entry name" value="cytochrome_b_C"/>
    <property type="match status" value="1"/>
</dbReference>
<dbReference type="InterPro" id="IPR005798">
    <property type="entry name" value="Cyt_b/b6_C"/>
</dbReference>
<feature type="domain" description="Cytochrome b/b6 N-terminal region profile" evidence="21">
    <location>
        <begin position="1"/>
        <end position="210"/>
    </location>
</feature>
<accession>A0A0S2MQ63</accession>
<feature type="transmembrane region" description="Helical" evidence="20">
    <location>
        <begin position="141"/>
        <end position="166"/>
    </location>
</feature>
<evidence type="ECO:0000256" key="1">
    <source>
        <dbReference type="ARBA" id="ARBA00002566"/>
    </source>
</evidence>
<feature type="binding site" description="axial binding residue" evidence="19">
    <location>
        <position position="98"/>
    </location>
    <ligand>
        <name>heme b</name>
        <dbReference type="ChEBI" id="CHEBI:60344"/>
        <label>b566</label>
    </ligand>
    <ligandPart>
        <name>Fe</name>
        <dbReference type="ChEBI" id="CHEBI:18248"/>
    </ligandPart>
</feature>
<dbReference type="InterPro" id="IPR027387">
    <property type="entry name" value="Cytb/b6-like_sf"/>
</dbReference>
<dbReference type="GO" id="GO:0016491">
    <property type="term" value="F:oxidoreductase activity"/>
    <property type="evidence" value="ECO:0007669"/>
    <property type="project" value="UniProtKB-UniRule"/>
</dbReference>
<proteinExistence type="inferred from homology"/>
<dbReference type="InterPro" id="IPR048259">
    <property type="entry name" value="Cytochrome_b_N_euk/bac"/>
</dbReference>
<evidence type="ECO:0000259" key="21">
    <source>
        <dbReference type="PROSITE" id="PS51002"/>
    </source>
</evidence>
<comment type="function">
    <text evidence="1 20">Component of the ubiquinol-cytochrome c reductase complex (complex III or cytochrome b-c1 complex) that is part of the mitochondrial respiratory chain. The b-c1 complex mediates electron transfer from ubiquinol to cytochrome c. Contributes to the generation of a proton gradient across the mitochondrial membrane that is then used for ATP synthesis.</text>
</comment>
<feature type="transmembrane region" description="Helical" evidence="20">
    <location>
        <begin position="111"/>
        <end position="134"/>
    </location>
</feature>
<keyword evidence="7 20" id="KW-0679">Respiratory chain</keyword>
<keyword evidence="6 19" id="KW-0349">Heme</keyword>
<dbReference type="Pfam" id="PF00032">
    <property type="entry name" value="Cytochrom_B_C"/>
    <property type="match status" value="1"/>
</dbReference>
<dbReference type="Pfam" id="PF00033">
    <property type="entry name" value="Cytochrome_B"/>
    <property type="match status" value="1"/>
</dbReference>
<keyword evidence="5 20" id="KW-0813">Transport</keyword>
<feature type="transmembrane region" description="Helical" evidence="20">
    <location>
        <begin position="289"/>
        <end position="308"/>
    </location>
</feature>
<dbReference type="GO" id="GO:0006122">
    <property type="term" value="P:mitochondrial electron transport, ubiquinol to cytochrome c"/>
    <property type="evidence" value="ECO:0007669"/>
    <property type="project" value="TreeGrafter"/>
</dbReference>
<comment type="cofactor">
    <cofactor evidence="19">
        <name>heme</name>
        <dbReference type="ChEBI" id="CHEBI:30413"/>
    </cofactor>
    <text evidence="19">Binds 2 heme groups non-covalently.</text>
</comment>
<dbReference type="InterPro" id="IPR036150">
    <property type="entry name" value="Cyt_b/b6_C_sf"/>
</dbReference>
<dbReference type="Gene3D" id="1.20.810.10">
    <property type="entry name" value="Cytochrome Bc1 Complex, Chain C"/>
    <property type="match status" value="1"/>
</dbReference>
<keyword evidence="13 19" id="KW-0408">Iron</keyword>
<evidence type="ECO:0000256" key="11">
    <source>
        <dbReference type="ARBA" id="ARBA00022982"/>
    </source>
</evidence>
<feature type="transmembrane region" description="Helical" evidence="20">
    <location>
        <begin position="230"/>
        <end position="251"/>
    </location>
</feature>
<feature type="transmembrane region" description="Helical" evidence="20">
    <location>
        <begin position="34"/>
        <end position="57"/>
    </location>
</feature>
<comment type="subcellular location">
    <subcellularLocation>
        <location evidence="2">Mitochondrion inner membrane</location>
        <topology evidence="2">Multi-pass membrane protein</topology>
    </subcellularLocation>
</comment>
<reference evidence="23" key="1">
    <citation type="submission" date="2012-06" db="EMBL/GenBank/DDBJ databases">
        <title>Mitogenomics of the Coleoptera under dense taxon sampling.</title>
        <authorList>
            <person name="Timmermans M.J.T.N."/>
            <person name="Lim J."/>
            <person name="Dodsworth S."/>
            <person name="Haran J."/>
            <person name="Ahrens D."/>
            <person name="Bocak L."/>
            <person name="London A."/>
            <person name="Culverwell L."/>
            <person name="Vogler A.P."/>
        </authorList>
    </citation>
    <scope>NUCLEOTIDE SEQUENCE</scope>
</reference>
<dbReference type="SUPFAM" id="SSF81648">
    <property type="entry name" value="a domain/subunit of cytochrome bc1 complex (Ubiquinol-cytochrome c reductase)"/>
    <property type="match status" value="1"/>
</dbReference>
<dbReference type="SUPFAM" id="SSF81342">
    <property type="entry name" value="Transmembrane di-heme cytochromes"/>
    <property type="match status" value="1"/>
</dbReference>
<keyword evidence="12 20" id="KW-1133">Transmembrane helix</keyword>
<comment type="cofactor">
    <cofactor evidence="20">
        <name>heme b</name>
        <dbReference type="ChEBI" id="CHEBI:60344"/>
    </cofactor>
    <text evidence="20">Binds 2 heme groups non-covalently.</text>
</comment>
<dbReference type="InterPro" id="IPR005797">
    <property type="entry name" value="Cyt_b/b6_N"/>
</dbReference>
<evidence type="ECO:0000256" key="7">
    <source>
        <dbReference type="ARBA" id="ARBA00022660"/>
    </source>
</evidence>